<protein>
    <recommendedName>
        <fullName evidence="10">Zn(2)-C6 fungal-type domain-containing protein</fullName>
    </recommendedName>
</protein>
<reference evidence="8" key="1">
    <citation type="submission" date="2022-11" db="EMBL/GenBank/DDBJ databases">
        <authorList>
            <person name="Petersen C."/>
        </authorList>
    </citation>
    <scope>NUCLEOTIDE SEQUENCE</scope>
    <source>
        <strain evidence="8">IBT 16849</strain>
    </source>
</reference>
<keyword evidence="3" id="KW-0805">Transcription regulation</keyword>
<dbReference type="InterPro" id="IPR036864">
    <property type="entry name" value="Zn2-C6_fun-type_DNA-bd_sf"/>
</dbReference>
<evidence type="ECO:0000256" key="2">
    <source>
        <dbReference type="ARBA" id="ARBA00022723"/>
    </source>
</evidence>
<evidence type="ECO:0000256" key="7">
    <source>
        <dbReference type="SAM" id="MobiDB-lite"/>
    </source>
</evidence>
<accession>A0A9W9MQT0</accession>
<name>A0A9W9MQT0_9EURO</name>
<dbReference type="GO" id="GO:0005634">
    <property type="term" value="C:nucleus"/>
    <property type="evidence" value="ECO:0007669"/>
    <property type="project" value="UniProtKB-SubCell"/>
</dbReference>
<evidence type="ECO:0000256" key="3">
    <source>
        <dbReference type="ARBA" id="ARBA00023015"/>
    </source>
</evidence>
<evidence type="ECO:0000256" key="1">
    <source>
        <dbReference type="ARBA" id="ARBA00004123"/>
    </source>
</evidence>
<keyword evidence="5" id="KW-0804">Transcription</keyword>
<dbReference type="PANTHER" id="PTHR46910:SF3">
    <property type="entry name" value="HALOTOLERANCE PROTEIN 9-RELATED"/>
    <property type="match status" value="1"/>
</dbReference>
<dbReference type="GO" id="GO:0000981">
    <property type="term" value="F:DNA-binding transcription factor activity, RNA polymerase II-specific"/>
    <property type="evidence" value="ECO:0007669"/>
    <property type="project" value="InterPro"/>
</dbReference>
<gene>
    <name evidence="8" type="ORF">N7472_002151</name>
</gene>
<keyword evidence="6" id="KW-0539">Nucleus</keyword>
<dbReference type="Proteomes" id="UP001150879">
    <property type="component" value="Unassembled WGS sequence"/>
</dbReference>
<sequence>MGKRRQNHSCEQCKKAKKACDGHILNSDKAVFIEAENFGIPSPCSYCVRTNKTCSLNPHWGPGDRPAVGNDFTRSESIGLDDEPRRDKRQRVQPENDIEVSVTPICTVPDQNSPTEPLHAPFLENNEVDWDVLSAPVAPHSISQSSLARVLAGYENCAHPGDSGQVSSIAGSDNKHVNQVEYNGLDSLMDSAMANSTSDDSHYSDFNSQSFIPDTSQPLFYNPNPTFSISSASEERGQDELRRGHEKRKDFNDLQTHFAMTLSLFGAGRLVMENSNRLLISESLLRIYHDVLENNLSCWLAEDTCPYKMRQRQLEHLSIHQSPSSGGQLPPEWGISWPNRMYCRIKQLDRSARLAKLVHLTASENRAASKALELSIMAFATQWAQGRQRRDGHGLVNSCEDEGLRDELGQKLHRSVWEYANQALQDVSHVECFRVVFAELVFGLIQKPSSKYFDACSNERQDTDQNKSLEPSTLSQVMDIIDQGEPPIFIERGARKIHVLKSRFKAHQAGFHNRSTKLDEQVPRQFSTEETQTVGLLYWLAIMFDTVSSSMNERPVVVPDEECQHEAAQEAVRNDIQPPVSSRRWKLDLYAQEDPEKALALRWPCPYESVIRALPRSAAVKVLLFRYVSYLQNSLRNAECSQVVEDIIQRTICVYRYWMRTHGALFRDLTKHYDSIPPRIKSWFPCISVPWHLGSLMLADLIEFVDMNRLGCSDYMTERQDACLVLKIRKESSIDMADLAAVLIPGPLVGIGLNQLPGFHFAVNKSPLLTEPWTVLHVRAFSKASIFHLKEIEKLQKYQSFVFDHERKALQASVARLENCVAALRFLGVKSGMAEAISIVLSESLNKCRPLG</sequence>
<evidence type="ECO:0000256" key="4">
    <source>
        <dbReference type="ARBA" id="ARBA00023125"/>
    </source>
</evidence>
<dbReference type="SUPFAM" id="SSF57701">
    <property type="entry name" value="Zn2/Cys6 DNA-binding domain"/>
    <property type="match status" value="1"/>
</dbReference>
<dbReference type="InterPro" id="IPR050987">
    <property type="entry name" value="AtrR-like"/>
</dbReference>
<dbReference type="InterPro" id="IPR001138">
    <property type="entry name" value="Zn2Cys6_DnaBD"/>
</dbReference>
<proteinExistence type="predicted"/>
<evidence type="ECO:0000256" key="5">
    <source>
        <dbReference type="ARBA" id="ARBA00023163"/>
    </source>
</evidence>
<comment type="caution">
    <text evidence="8">The sequence shown here is derived from an EMBL/GenBank/DDBJ whole genome shotgun (WGS) entry which is preliminary data.</text>
</comment>
<feature type="region of interest" description="Disordered" evidence="7">
    <location>
        <begin position="60"/>
        <end position="96"/>
    </location>
</feature>
<keyword evidence="9" id="KW-1185">Reference proteome</keyword>
<feature type="compositionally biased region" description="Basic and acidic residues" evidence="7">
    <location>
        <begin position="82"/>
        <end position="94"/>
    </location>
</feature>
<dbReference type="PANTHER" id="PTHR46910">
    <property type="entry name" value="TRANSCRIPTION FACTOR PDR1"/>
    <property type="match status" value="1"/>
</dbReference>
<evidence type="ECO:0000313" key="9">
    <source>
        <dbReference type="Proteomes" id="UP001150879"/>
    </source>
</evidence>
<dbReference type="EMBL" id="JAPQKP010000002">
    <property type="protein sequence ID" value="KAJ5205703.1"/>
    <property type="molecule type" value="Genomic_DNA"/>
</dbReference>
<dbReference type="AlphaFoldDB" id="A0A9W9MQT0"/>
<dbReference type="CDD" id="cd00067">
    <property type="entry name" value="GAL4"/>
    <property type="match status" value="1"/>
</dbReference>
<dbReference type="GO" id="GO:0008270">
    <property type="term" value="F:zinc ion binding"/>
    <property type="evidence" value="ECO:0007669"/>
    <property type="project" value="InterPro"/>
</dbReference>
<dbReference type="Gene3D" id="4.10.240.10">
    <property type="entry name" value="Zn(2)-C6 fungal-type DNA-binding domain"/>
    <property type="match status" value="1"/>
</dbReference>
<dbReference type="GO" id="GO:0003677">
    <property type="term" value="F:DNA binding"/>
    <property type="evidence" value="ECO:0007669"/>
    <property type="project" value="UniProtKB-KW"/>
</dbReference>
<comment type="subcellular location">
    <subcellularLocation>
        <location evidence="1">Nucleus</location>
    </subcellularLocation>
</comment>
<keyword evidence="2" id="KW-0479">Metal-binding</keyword>
<keyword evidence="4" id="KW-0238">DNA-binding</keyword>
<reference evidence="8" key="2">
    <citation type="journal article" date="2023" name="IMA Fungus">
        <title>Comparative genomic study of the Penicillium genus elucidates a diverse pangenome and 15 lateral gene transfer events.</title>
        <authorList>
            <person name="Petersen C."/>
            <person name="Sorensen T."/>
            <person name="Nielsen M.R."/>
            <person name="Sondergaard T.E."/>
            <person name="Sorensen J.L."/>
            <person name="Fitzpatrick D.A."/>
            <person name="Frisvad J.C."/>
            <person name="Nielsen K.L."/>
        </authorList>
    </citation>
    <scope>NUCLEOTIDE SEQUENCE</scope>
    <source>
        <strain evidence="8">IBT 16849</strain>
    </source>
</reference>
<evidence type="ECO:0000313" key="8">
    <source>
        <dbReference type="EMBL" id="KAJ5205703.1"/>
    </source>
</evidence>
<evidence type="ECO:0008006" key="10">
    <source>
        <dbReference type="Google" id="ProtNLM"/>
    </source>
</evidence>
<organism evidence="8 9">
    <name type="scientific">Penicillium cf. griseofulvum</name>
    <dbReference type="NCBI Taxonomy" id="2972120"/>
    <lineage>
        <taxon>Eukaryota</taxon>
        <taxon>Fungi</taxon>
        <taxon>Dikarya</taxon>
        <taxon>Ascomycota</taxon>
        <taxon>Pezizomycotina</taxon>
        <taxon>Eurotiomycetes</taxon>
        <taxon>Eurotiomycetidae</taxon>
        <taxon>Eurotiales</taxon>
        <taxon>Aspergillaceae</taxon>
        <taxon>Penicillium</taxon>
    </lineage>
</organism>
<evidence type="ECO:0000256" key="6">
    <source>
        <dbReference type="ARBA" id="ARBA00023242"/>
    </source>
</evidence>